<evidence type="ECO:0000256" key="2">
    <source>
        <dbReference type="SAM" id="Phobius"/>
    </source>
</evidence>
<feature type="transmembrane region" description="Helical" evidence="2">
    <location>
        <begin position="51"/>
        <end position="72"/>
    </location>
</feature>
<dbReference type="Proteomes" id="UP000318571">
    <property type="component" value="Chromosome 10"/>
</dbReference>
<feature type="region of interest" description="Disordered" evidence="1">
    <location>
        <begin position="744"/>
        <end position="838"/>
    </location>
</feature>
<feature type="region of interest" description="Disordered" evidence="1">
    <location>
        <begin position="539"/>
        <end position="568"/>
    </location>
</feature>
<proteinExistence type="predicted"/>
<dbReference type="OMA" id="CHGNIRY"/>
<feature type="compositionally biased region" description="Basic and acidic residues" evidence="1">
    <location>
        <begin position="998"/>
        <end position="1016"/>
    </location>
</feature>
<keyword evidence="2" id="KW-0812">Transmembrane</keyword>
<keyword evidence="4" id="KW-1185">Reference proteome</keyword>
<feature type="compositionally biased region" description="Basic residues" evidence="1">
    <location>
        <begin position="630"/>
        <end position="647"/>
    </location>
</feature>
<feature type="compositionally biased region" description="Low complexity" evidence="1">
    <location>
        <begin position="666"/>
        <end position="679"/>
    </location>
</feature>
<gene>
    <name evidence="3" type="ORF">TCAL_01829</name>
</gene>
<feature type="region of interest" description="Disordered" evidence="1">
    <location>
        <begin position="1038"/>
        <end position="1075"/>
    </location>
</feature>
<feature type="compositionally biased region" description="Polar residues" evidence="1">
    <location>
        <begin position="948"/>
        <end position="957"/>
    </location>
</feature>
<feature type="region of interest" description="Disordered" evidence="1">
    <location>
        <begin position="998"/>
        <end position="1017"/>
    </location>
</feature>
<feature type="compositionally biased region" description="Basic and acidic residues" evidence="1">
    <location>
        <begin position="705"/>
        <end position="726"/>
    </location>
</feature>
<feature type="compositionally biased region" description="Basic and acidic residues" evidence="1">
    <location>
        <begin position="1064"/>
        <end position="1075"/>
    </location>
</feature>
<sequence>MVQMVAGIYFMMELPIFSLGSNIWTGAWNIFTGSVTLILCCHGYGITVMKAQGILLLSLAVLLVNLVNLLILEVGEWRGFLTDESKQYIKTKQLNDLMYHAYMTTTISTVTAMIVSFFASQQTFCYLQIQNDHDEDDFERKEHHFSSLDSDTVLTTKDLVNRQSDLTDTLNLKTPSGGPQPHPSWVYRNTYNTLHPSQNSVKRSLSFLNGGQKQKTPTGVYERRYDLLGTLSKSLQGNESLAGGPTRKHSSIHTIPELCREPPMPAPHLPAPNHRNSNSAGAGTMRHAIIRRHQSMYIHPRTTTEIQAAKDLTSHYKMHEVSGKSEVRPIVTLQRSKTTAGATSNSLHYRATSIQTLHSHTMRPSRTTFNASVNKYLGSRQTDFNHNTIGNYGRKPGSSSRSSKLFDLPDPEKYRRKYTRTTSNAGNGSSEYWSRKADSKPGSVMFDSENHLDLAMVESFDHDKDSCHGNIRYQAVDRQNINSQLRQNARSLENLLHEESTPENERQHLGLINNRSHYGSTESISSLGSTQKIVLEGSDKPSRMTQTPTSLYSHESSTMNTSNDSHEMPDDAVLYDVPKRNNTLQKSNSRVTSNGKLRLHVESFRSAKNTNGTQTDLTVMKNKENMLRQHQFKKHAAPPSKPIRKTKPFQGTKTLTDCNQSDRSASPDNSSTSGYSSPSAGPLSKETSPYGSKMDDKMMEEENDHDIGDHADDHHSEARSDRLLDENGSKVTVIQIVPASLSNDIPDHELSFDEGEGSPVDDDLDDDFFPTSAAIDEYRRMREQSVSPPPAPRRELPRISTNGTLGRGFHKRRLPDHNQALANGQAQRGGSDSPYDSASNLASLLNNLNLPTKRMYRSPHPRPSNLQFAQGRVPLPPVPELERSDHERESISPIPPSKIPYSEQELILKPLPKRMSPLRPLPSPLSTPIQPNDTTAARSGPIPRARQRLQSTPSGPQGRTHRQGVTRPNETLSEEETEGENGGRQEVDDNLVALLELLREKSREGQQRGNGDHPKENTLQYLSQLEHVARQLKDQLLMQPPGVHGNPIRKTDLPSRIPQYIGKSPERDINNESDC</sequence>
<dbReference type="AlphaFoldDB" id="A0A553ND91"/>
<name>A0A553ND91_TIGCA</name>
<dbReference type="EMBL" id="VCGU01000458">
    <property type="protein sequence ID" value="TRY63319.1"/>
    <property type="molecule type" value="Genomic_DNA"/>
</dbReference>
<feature type="transmembrane region" description="Helical" evidence="2">
    <location>
        <begin position="97"/>
        <end position="119"/>
    </location>
</feature>
<feature type="compositionally biased region" description="Polar residues" evidence="1">
    <location>
        <begin position="420"/>
        <end position="432"/>
    </location>
</feature>
<accession>A0A553ND91</accession>
<reference evidence="3 4" key="1">
    <citation type="journal article" date="2018" name="Nat. Ecol. Evol.">
        <title>Genomic signatures of mitonuclear coevolution across populations of Tigriopus californicus.</title>
        <authorList>
            <person name="Barreto F.S."/>
            <person name="Watson E.T."/>
            <person name="Lima T.G."/>
            <person name="Willett C.S."/>
            <person name="Edmands S."/>
            <person name="Li W."/>
            <person name="Burton R.S."/>
        </authorList>
    </citation>
    <scope>NUCLEOTIDE SEQUENCE [LARGE SCALE GENOMIC DNA]</scope>
    <source>
        <strain evidence="3 4">San Diego</strain>
    </source>
</reference>
<evidence type="ECO:0000256" key="1">
    <source>
        <dbReference type="SAM" id="MobiDB-lite"/>
    </source>
</evidence>
<feature type="compositionally biased region" description="Low complexity" evidence="1">
    <location>
        <begin position="908"/>
        <end position="918"/>
    </location>
</feature>
<feature type="region of interest" description="Disordered" evidence="1">
    <location>
        <begin position="853"/>
        <end position="991"/>
    </location>
</feature>
<comment type="caution">
    <text evidence="3">The sequence shown here is derived from an EMBL/GenBank/DDBJ whole genome shotgun (WGS) entry which is preliminary data.</text>
</comment>
<feature type="compositionally biased region" description="Acidic residues" evidence="1">
    <location>
        <begin position="752"/>
        <end position="768"/>
    </location>
</feature>
<keyword evidence="2" id="KW-0472">Membrane</keyword>
<feature type="compositionally biased region" description="Polar residues" evidence="1">
    <location>
        <begin position="543"/>
        <end position="563"/>
    </location>
</feature>
<feature type="region of interest" description="Disordered" evidence="1">
    <location>
        <begin position="382"/>
        <end position="440"/>
    </location>
</feature>
<protein>
    <submittedName>
        <fullName evidence="3">Uncharacterized protein</fullName>
    </submittedName>
</protein>
<feature type="compositionally biased region" description="Polar residues" evidence="1">
    <location>
        <begin position="927"/>
        <end position="937"/>
    </location>
</feature>
<evidence type="ECO:0000313" key="4">
    <source>
        <dbReference type="Proteomes" id="UP000318571"/>
    </source>
</evidence>
<organism evidence="3 4">
    <name type="scientific">Tigriopus californicus</name>
    <name type="common">Marine copepod</name>
    <dbReference type="NCBI Taxonomy" id="6832"/>
    <lineage>
        <taxon>Eukaryota</taxon>
        <taxon>Metazoa</taxon>
        <taxon>Ecdysozoa</taxon>
        <taxon>Arthropoda</taxon>
        <taxon>Crustacea</taxon>
        <taxon>Multicrustacea</taxon>
        <taxon>Hexanauplia</taxon>
        <taxon>Copepoda</taxon>
        <taxon>Harpacticoida</taxon>
        <taxon>Harpacticidae</taxon>
        <taxon>Tigriopus</taxon>
    </lineage>
</organism>
<feature type="region of interest" description="Disordered" evidence="1">
    <location>
        <begin position="630"/>
        <end position="726"/>
    </location>
</feature>
<evidence type="ECO:0000313" key="3">
    <source>
        <dbReference type="EMBL" id="TRY63319.1"/>
    </source>
</evidence>
<feature type="compositionally biased region" description="Basic and acidic residues" evidence="1">
    <location>
        <begin position="880"/>
        <end position="890"/>
    </location>
</feature>
<feature type="compositionally biased region" description="Polar residues" evidence="1">
    <location>
        <begin position="820"/>
        <end position="836"/>
    </location>
</feature>
<keyword evidence="2" id="KW-1133">Transmembrane helix</keyword>
<feature type="compositionally biased region" description="Polar residues" evidence="1">
    <location>
        <begin position="649"/>
        <end position="664"/>
    </location>
</feature>